<name>A0A0H2S7F7_9AGAM</name>
<evidence type="ECO:0000313" key="2">
    <source>
        <dbReference type="Proteomes" id="UP000053477"/>
    </source>
</evidence>
<proteinExistence type="predicted"/>
<reference evidence="1 2" key="1">
    <citation type="submission" date="2015-04" db="EMBL/GenBank/DDBJ databases">
        <title>Complete genome sequence of Schizopora paradoxa KUC8140, a cosmopolitan wood degrader in East Asia.</title>
        <authorList>
            <consortium name="DOE Joint Genome Institute"/>
            <person name="Min B."/>
            <person name="Park H."/>
            <person name="Jang Y."/>
            <person name="Kim J.-J."/>
            <person name="Kim K.H."/>
            <person name="Pangilinan J."/>
            <person name="Lipzen A."/>
            <person name="Riley R."/>
            <person name="Grigoriev I.V."/>
            <person name="Spatafora J.W."/>
            <person name="Choi I.-G."/>
        </authorList>
    </citation>
    <scope>NUCLEOTIDE SEQUENCE [LARGE SCALE GENOMIC DNA]</scope>
    <source>
        <strain evidence="1 2">KUC8140</strain>
    </source>
</reference>
<dbReference type="STRING" id="27342.A0A0H2S7F7"/>
<dbReference type="OrthoDB" id="3242924at2759"/>
<dbReference type="InParanoid" id="A0A0H2S7F7"/>
<gene>
    <name evidence="1" type="ORF">SCHPADRAFT_797058</name>
</gene>
<dbReference type="Proteomes" id="UP000053477">
    <property type="component" value="Unassembled WGS sequence"/>
</dbReference>
<feature type="non-terminal residue" evidence="1">
    <location>
        <position position="1"/>
    </location>
</feature>
<accession>A0A0H2S7F7</accession>
<organism evidence="1 2">
    <name type="scientific">Schizopora paradoxa</name>
    <dbReference type="NCBI Taxonomy" id="27342"/>
    <lineage>
        <taxon>Eukaryota</taxon>
        <taxon>Fungi</taxon>
        <taxon>Dikarya</taxon>
        <taxon>Basidiomycota</taxon>
        <taxon>Agaricomycotina</taxon>
        <taxon>Agaricomycetes</taxon>
        <taxon>Hymenochaetales</taxon>
        <taxon>Schizoporaceae</taxon>
        <taxon>Schizopora</taxon>
    </lineage>
</organism>
<keyword evidence="2" id="KW-1185">Reference proteome</keyword>
<protein>
    <submittedName>
        <fullName evidence="1">Uncharacterized protein</fullName>
    </submittedName>
</protein>
<dbReference type="EMBL" id="KQ085971">
    <property type="protein sequence ID" value="KLO12796.1"/>
    <property type="molecule type" value="Genomic_DNA"/>
</dbReference>
<dbReference type="AlphaFoldDB" id="A0A0H2S7F7"/>
<evidence type="ECO:0000313" key="1">
    <source>
        <dbReference type="EMBL" id="KLO12796.1"/>
    </source>
</evidence>
<sequence length="95" mass="10808">YGCLLQIIACKLPPSKFWDEYCRKINSRILLLGLVEACNTDGMDATERVVFYETTRAPRIINLLTISSVIGRVKTRNKWGIIDRSKGVARTDFVD</sequence>
<feature type="non-terminal residue" evidence="1">
    <location>
        <position position="95"/>
    </location>
</feature>